<sequence length="239" mass="27246">MSWLVNAVADFTCQSGAGLQRSGMPEKEVFQRFFDESLKAMTTEEAIQRIREGVNSGQDACDKINDIQKEVFVKLGVDGDHGIQCLGQFQKHFTDDKEMLQTLARFIAAEELVASKAECEPGMFEKVQEVRNGMMQLNMQIVKTHCNPNDPRAAQQFQMNMQQMIMEWTKRYAANNGLQSNTTCDPLKMGYLEGSIVPCTACYQALRTTTWLAIFLLLRYSRSILTNFWHWPTLPLILL</sequence>
<dbReference type="AlphaFoldDB" id="A0AAE0LB91"/>
<proteinExistence type="predicted"/>
<accession>A0AAE0LB91</accession>
<dbReference type="EMBL" id="LGRX02005406">
    <property type="protein sequence ID" value="KAK3278494.1"/>
    <property type="molecule type" value="Genomic_DNA"/>
</dbReference>
<protein>
    <submittedName>
        <fullName evidence="1">Uncharacterized protein</fullName>
    </submittedName>
</protein>
<gene>
    <name evidence="1" type="ORF">CYMTET_13575</name>
</gene>
<evidence type="ECO:0000313" key="2">
    <source>
        <dbReference type="Proteomes" id="UP001190700"/>
    </source>
</evidence>
<dbReference type="Proteomes" id="UP001190700">
    <property type="component" value="Unassembled WGS sequence"/>
</dbReference>
<dbReference type="PANTHER" id="PTHR36763">
    <property type="entry name" value="EXPRESSED PROTEIN"/>
    <property type="match status" value="1"/>
</dbReference>
<comment type="caution">
    <text evidence="1">The sequence shown here is derived from an EMBL/GenBank/DDBJ whole genome shotgun (WGS) entry which is preliminary data.</text>
</comment>
<evidence type="ECO:0000313" key="1">
    <source>
        <dbReference type="EMBL" id="KAK3278494.1"/>
    </source>
</evidence>
<keyword evidence="2" id="KW-1185">Reference proteome</keyword>
<organism evidence="1 2">
    <name type="scientific">Cymbomonas tetramitiformis</name>
    <dbReference type="NCBI Taxonomy" id="36881"/>
    <lineage>
        <taxon>Eukaryota</taxon>
        <taxon>Viridiplantae</taxon>
        <taxon>Chlorophyta</taxon>
        <taxon>Pyramimonadophyceae</taxon>
        <taxon>Pyramimonadales</taxon>
        <taxon>Pyramimonadaceae</taxon>
        <taxon>Cymbomonas</taxon>
    </lineage>
</organism>
<dbReference type="PANTHER" id="PTHR36763:SF1">
    <property type="entry name" value="EXPRESSED PROTEIN"/>
    <property type="match status" value="1"/>
</dbReference>
<name>A0AAE0LB91_9CHLO</name>
<reference evidence="1 2" key="1">
    <citation type="journal article" date="2015" name="Genome Biol. Evol.">
        <title>Comparative Genomics of a Bacterivorous Green Alga Reveals Evolutionary Causalities and Consequences of Phago-Mixotrophic Mode of Nutrition.</title>
        <authorList>
            <person name="Burns J.A."/>
            <person name="Paasch A."/>
            <person name="Narechania A."/>
            <person name="Kim E."/>
        </authorList>
    </citation>
    <scope>NUCLEOTIDE SEQUENCE [LARGE SCALE GENOMIC DNA]</scope>
    <source>
        <strain evidence="1 2">PLY_AMNH</strain>
    </source>
</reference>